<accession>A0A5C3LAB5</accession>
<keyword evidence="1" id="KW-1133">Transmembrane helix</keyword>
<protein>
    <submittedName>
        <fullName evidence="2">Uncharacterized protein</fullName>
    </submittedName>
</protein>
<sequence>MGPLGLINQTVPFRVAVSMSSAGIALVQCKRYIRGRRLQGLIMIKYDAAGQLLRLSSKSPRIGFTARDS</sequence>
<dbReference type="EMBL" id="ML210147">
    <property type="protein sequence ID" value="TFK29787.1"/>
    <property type="molecule type" value="Genomic_DNA"/>
</dbReference>
<evidence type="ECO:0000313" key="3">
    <source>
        <dbReference type="Proteomes" id="UP000307440"/>
    </source>
</evidence>
<dbReference type="Proteomes" id="UP000307440">
    <property type="component" value="Unassembled WGS sequence"/>
</dbReference>
<reference evidence="2 3" key="1">
    <citation type="journal article" date="2019" name="Nat. Ecol. Evol.">
        <title>Megaphylogeny resolves global patterns of mushroom evolution.</title>
        <authorList>
            <person name="Varga T."/>
            <person name="Krizsan K."/>
            <person name="Foldi C."/>
            <person name="Dima B."/>
            <person name="Sanchez-Garcia M."/>
            <person name="Sanchez-Ramirez S."/>
            <person name="Szollosi G.J."/>
            <person name="Szarkandi J.G."/>
            <person name="Papp V."/>
            <person name="Albert L."/>
            <person name="Andreopoulos W."/>
            <person name="Angelini C."/>
            <person name="Antonin V."/>
            <person name="Barry K.W."/>
            <person name="Bougher N.L."/>
            <person name="Buchanan P."/>
            <person name="Buyck B."/>
            <person name="Bense V."/>
            <person name="Catcheside P."/>
            <person name="Chovatia M."/>
            <person name="Cooper J."/>
            <person name="Damon W."/>
            <person name="Desjardin D."/>
            <person name="Finy P."/>
            <person name="Geml J."/>
            <person name="Haridas S."/>
            <person name="Hughes K."/>
            <person name="Justo A."/>
            <person name="Karasinski D."/>
            <person name="Kautmanova I."/>
            <person name="Kiss B."/>
            <person name="Kocsube S."/>
            <person name="Kotiranta H."/>
            <person name="LaButti K.M."/>
            <person name="Lechner B.E."/>
            <person name="Liimatainen K."/>
            <person name="Lipzen A."/>
            <person name="Lukacs Z."/>
            <person name="Mihaltcheva S."/>
            <person name="Morgado L.N."/>
            <person name="Niskanen T."/>
            <person name="Noordeloos M.E."/>
            <person name="Ohm R.A."/>
            <person name="Ortiz-Santana B."/>
            <person name="Ovrebo C."/>
            <person name="Racz N."/>
            <person name="Riley R."/>
            <person name="Savchenko A."/>
            <person name="Shiryaev A."/>
            <person name="Soop K."/>
            <person name="Spirin V."/>
            <person name="Szebenyi C."/>
            <person name="Tomsovsky M."/>
            <person name="Tulloss R.E."/>
            <person name="Uehling J."/>
            <person name="Grigoriev I.V."/>
            <person name="Vagvolgyi C."/>
            <person name="Papp T."/>
            <person name="Martin F.M."/>
            <person name="Miettinen O."/>
            <person name="Hibbett D.S."/>
            <person name="Nagy L.G."/>
        </authorList>
    </citation>
    <scope>NUCLEOTIDE SEQUENCE [LARGE SCALE GENOMIC DNA]</scope>
    <source>
        <strain evidence="2 3">CBS 121175</strain>
    </source>
</reference>
<proteinExistence type="predicted"/>
<gene>
    <name evidence="2" type="ORF">FA15DRAFT_663051</name>
</gene>
<keyword evidence="1" id="KW-0812">Transmembrane</keyword>
<evidence type="ECO:0000256" key="1">
    <source>
        <dbReference type="SAM" id="Phobius"/>
    </source>
</evidence>
<keyword evidence="1" id="KW-0472">Membrane</keyword>
<dbReference type="AlphaFoldDB" id="A0A5C3LAB5"/>
<feature type="transmembrane region" description="Helical" evidence="1">
    <location>
        <begin position="6"/>
        <end position="27"/>
    </location>
</feature>
<evidence type="ECO:0000313" key="2">
    <source>
        <dbReference type="EMBL" id="TFK29787.1"/>
    </source>
</evidence>
<name>A0A5C3LAB5_COPMA</name>
<organism evidence="2 3">
    <name type="scientific">Coprinopsis marcescibilis</name>
    <name type="common">Agaric fungus</name>
    <name type="synonym">Psathyrella marcescibilis</name>
    <dbReference type="NCBI Taxonomy" id="230819"/>
    <lineage>
        <taxon>Eukaryota</taxon>
        <taxon>Fungi</taxon>
        <taxon>Dikarya</taxon>
        <taxon>Basidiomycota</taxon>
        <taxon>Agaricomycotina</taxon>
        <taxon>Agaricomycetes</taxon>
        <taxon>Agaricomycetidae</taxon>
        <taxon>Agaricales</taxon>
        <taxon>Agaricineae</taxon>
        <taxon>Psathyrellaceae</taxon>
        <taxon>Coprinopsis</taxon>
    </lineage>
</organism>
<keyword evidence="3" id="KW-1185">Reference proteome</keyword>